<accession>A0ABU7Z425</accession>
<evidence type="ECO:0000256" key="6">
    <source>
        <dbReference type="ARBA" id="ARBA00022837"/>
    </source>
</evidence>
<evidence type="ECO:0000313" key="14">
    <source>
        <dbReference type="Proteomes" id="UP001310387"/>
    </source>
</evidence>
<comment type="similarity">
    <text evidence="9">Belongs to the polysaccharide lyase 1 family.</text>
</comment>
<feature type="region of interest" description="Disordered" evidence="10">
    <location>
        <begin position="357"/>
        <end position="434"/>
    </location>
</feature>
<dbReference type="InterPro" id="IPR053868">
    <property type="entry name" value="Pel9A-like_beta_helix"/>
</dbReference>
<evidence type="ECO:0000313" key="13">
    <source>
        <dbReference type="EMBL" id="MEG3614015.1"/>
    </source>
</evidence>
<feature type="chain" id="PRO_5045058382" description="Pectate lyase domain-containing protein" evidence="11">
    <location>
        <begin position="35"/>
        <end position="1062"/>
    </location>
</feature>
<evidence type="ECO:0000256" key="3">
    <source>
        <dbReference type="ARBA" id="ARBA00022525"/>
    </source>
</evidence>
<sequence length="1062" mass="109177">MRSAAGRRFTAAGAGLALAATMGMTALWASDAHAASGTPTGFATQNGGTTGGAGGQTVRATTGTEIHEALCTRASSDTPIVIEVEGIIDHGNTSKVSGDSCNTADDKIELKEISNVTLVGVGDGALFDELGIHLRSAHNIVIQNVHVRNVKKSGSPTSNGGDAIGMESGVSNVWVDHVTLEASGGESEGYDALFDMKADTTYVTLSYSVLRNSGRGGLVGSSDGDTGNGPVTYHHNLYENIDSRTPLLRAGTAHSYNNHFVGLAKSGINSRLGARALVENNYFQDSKDPLGTFYTDDRGTWEVSGNIWDNITWTADDTDNHPAGPNPTSTDSISVPYSYDLDGAECVPNLLDATAGANTGMQVSDGSCSPTAPDPTPEPTGEPTQEPTPEPTEDPTPEPTGEPTDPPSGENLSIGAGSDGSSKASGTSYGNVRDGDLATYWSPEGSTGRISVKWDSATTVSSIVVREAAGSAGNIGSWQVQNHDTGQVLATGSGAGVIDIPTTSLSKIDFEITSSSGTPRVAELETYAGSPSDPDPTPEPTEDPTPEPTQDPTPEPTDEPQPGADTLYVAPGGSGGAAGTVSDPTTLAAAIDRVNAGGEIFLAGGTYDLADTVTIEPGHDGLPGDRTLLSALPGETPVLDFSAQVEDSANRGLAIGGDYWHVYGLVVQHAGDNGILLGGDHNVIERVVTRYNHDTGLQISRFVAGAPRDQWPSDNLVVSSESHDNADSDGEDADGFAAKLTSGPGNVFRDTVAHHNIDDGWDLYTKSATGPIGEVTIESSLAYSNGTLSDGSQAGAGDRNGFKLGGEDIAVDHVVRGSYAVDNGKHGFTYNRNLGTMAVEGNVAVGNEQRNFNFDGGSSVFSGNVSCDSGSTDRYLGTDAGGNSFWDGSDGSACSAYDGAMDWSFAADGSLQVTFGGSTPDPEPTEDPTPEPTDEPTDPPSGENLSIGAGSDGSSKASGTSYGNVRDGDLATYWSPEGSTGRISVKWDSATTVSSLVVRETAGTVGTIGSWQVVNHDTGQVLATGSGAGVIGVPTTTLDKIDFEITSSSGTPQVAELETYAG</sequence>
<keyword evidence="3 9" id="KW-0964">Secreted</keyword>
<dbReference type="Gene3D" id="2.60.120.260">
    <property type="entry name" value="Galactose-binding domain-like"/>
    <property type="match status" value="2"/>
</dbReference>
<dbReference type="RefSeq" id="WP_332900874.1">
    <property type="nucleotide sequence ID" value="NZ_JBAGLP010000105.1"/>
</dbReference>
<feature type="signal peptide" evidence="11">
    <location>
        <begin position="1"/>
        <end position="34"/>
    </location>
</feature>
<keyword evidence="6" id="KW-0106">Calcium</keyword>
<dbReference type="SUPFAM" id="SSF51126">
    <property type="entry name" value="Pectin lyase-like"/>
    <property type="match status" value="2"/>
</dbReference>
<feature type="region of interest" description="Disordered" evidence="10">
    <location>
        <begin position="911"/>
        <end position="967"/>
    </location>
</feature>
<keyword evidence="9" id="KW-0119">Carbohydrate metabolism</keyword>
<dbReference type="InterPro" id="IPR011050">
    <property type="entry name" value="Pectin_lyase_fold/virulence"/>
</dbReference>
<keyword evidence="4" id="KW-0479">Metal-binding</keyword>
<keyword evidence="14" id="KW-1185">Reference proteome</keyword>
<evidence type="ECO:0000256" key="11">
    <source>
        <dbReference type="SAM" id="SignalP"/>
    </source>
</evidence>
<feature type="domain" description="Pectate lyase" evidence="12">
    <location>
        <begin position="77"/>
        <end position="289"/>
    </location>
</feature>
<dbReference type="InterPro" id="IPR002022">
    <property type="entry name" value="Pec_lyase"/>
</dbReference>
<evidence type="ECO:0000256" key="7">
    <source>
        <dbReference type="ARBA" id="ARBA00023239"/>
    </source>
</evidence>
<dbReference type="SMART" id="SM00656">
    <property type="entry name" value="Amb_all"/>
    <property type="match status" value="1"/>
</dbReference>
<comment type="cofactor">
    <cofactor evidence="1">
        <name>Ca(2+)</name>
        <dbReference type="ChEBI" id="CHEBI:29108"/>
    </cofactor>
</comment>
<feature type="compositionally biased region" description="Acidic residues" evidence="10">
    <location>
        <begin position="923"/>
        <end position="937"/>
    </location>
</feature>
<feature type="region of interest" description="Disordered" evidence="10">
    <location>
        <begin position="516"/>
        <end position="579"/>
    </location>
</feature>
<evidence type="ECO:0000256" key="4">
    <source>
        <dbReference type="ARBA" id="ARBA00022723"/>
    </source>
</evidence>
<evidence type="ECO:0000256" key="10">
    <source>
        <dbReference type="SAM" id="MobiDB-lite"/>
    </source>
</evidence>
<feature type="compositionally biased region" description="Low complexity" evidence="10">
    <location>
        <begin position="407"/>
        <end position="428"/>
    </location>
</feature>
<feature type="compositionally biased region" description="Pro residues" evidence="10">
    <location>
        <begin position="397"/>
        <end position="406"/>
    </location>
</feature>
<dbReference type="InterPro" id="IPR012334">
    <property type="entry name" value="Pectin_lyas_fold"/>
</dbReference>
<keyword evidence="5 11" id="KW-0732">Signal</keyword>
<gene>
    <name evidence="13" type="ORF">V5O49_02630</name>
</gene>
<dbReference type="SMART" id="SM00710">
    <property type="entry name" value="PbH1"/>
    <property type="match status" value="8"/>
</dbReference>
<feature type="compositionally biased region" description="Pro residues" evidence="10">
    <location>
        <begin position="372"/>
        <end position="390"/>
    </location>
</feature>
<reference evidence="13" key="2">
    <citation type="submission" date="2024-02" db="EMBL/GenBank/DDBJ databases">
        <authorList>
            <person name="Prathaban M."/>
            <person name="Mythili R."/>
            <person name="Sharmila Devi N."/>
            <person name="Sobanaa M."/>
            <person name="Prathiviraj R."/>
            <person name="Selvin J."/>
        </authorList>
    </citation>
    <scope>NUCLEOTIDE SEQUENCE</scope>
    <source>
        <strain evidence="13">MP1014</strain>
    </source>
</reference>
<comment type="subcellular location">
    <subcellularLocation>
        <location evidence="2 9">Secreted</location>
    </subcellularLocation>
</comment>
<comment type="similarity">
    <text evidence="8">Belongs to the polysaccharide lyase 9 family.</text>
</comment>
<dbReference type="EMBL" id="JBAGLP010000105">
    <property type="protein sequence ID" value="MEG3614015.1"/>
    <property type="molecule type" value="Genomic_DNA"/>
</dbReference>
<proteinExistence type="inferred from homology"/>
<reference evidence="13" key="1">
    <citation type="journal article" date="2024" name="Antonie Van Leeuwenhoek">
        <title>Isoptericola haloaureus sp. nov., a dimorphic actinobacterium isolated from mangrove sediments of southeast India, implicating biosaline agricultural significance through nitrogen fixation and salt tolerance genes.</title>
        <authorList>
            <person name="Prathaban M."/>
            <person name="Prathiviraj R."/>
            <person name="Ravichandran M."/>
            <person name="Natarajan S.D."/>
            <person name="Sobanaa M."/>
            <person name="Hari Krishna Kumar S."/>
            <person name="Chandrasekar V."/>
            <person name="Selvin J."/>
        </authorList>
    </citation>
    <scope>NUCLEOTIDE SEQUENCE</scope>
    <source>
        <strain evidence="13">MP1014</strain>
    </source>
</reference>
<feature type="compositionally biased region" description="Polar residues" evidence="10">
    <location>
        <begin position="357"/>
        <end position="369"/>
    </location>
</feature>
<dbReference type="InterPro" id="IPR006626">
    <property type="entry name" value="PbH1"/>
</dbReference>
<evidence type="ECO:0000256" key="1">
    <source>
        <dbReference type="ARBA" id="ARBA00001913"/>
    </source>
</evidence>
<feature type="compositionally biased region" description="Low complexity" evidence="10">
    <location>
        <begin position="946"/>
        <end position="961"/>
    </location>
</feature>
<organism evidence="13 14">
    <name type="scientific">Isoptericola haloaureus</name>
    <dbReference type="NCBI Taxonomy" id="1542902"/>
    <lineage>
        <taxon>Bacteria</taxon>
        <taxon>Bacillati</taxon>
        <taxon>Actinomycetota</taxon>
        <taxon>Actinomycetes</taxon>
        <taxon>Micrococcales</taxon>
        <taxon>Promicromonosporaceae</taxon>
        <taxon>Isoptericola</taxon>
    </lineage>
</organism>
<keyword evidence="7 9" id="KW-0456">Lyase</keyword>
<feature type="compositionally biased region" description="Pro residues" evidence="10">
    <location>
        <begin position="546"/>
        <end position="555"/>
    </location>
</feature>
<dbReference type="InterPro" id="IPR008979">
    <property type="entry name" value="Galactose-bd-like_sf"/>
</dbReference>
<evidence type="ECO:0000256" key="9">
    <source>
        <dbReference type="RuleBase" id="RU361173"/>
    </source>
</evidence>
<dbReference type="Pfam" id="PF22842">
    <property type="entry name" value="Pel9A-like_beta_helix"/>
    <property type="match status" value="1"/>
</dbReference>
<evidence type="ECO:0000259" key="12">
    <source>
        <dbReference type="SMART" id="SM00656"/>
    </source>
</evidence>
<comment type="caution">
    <text evidence="13">The sequence shown here is derived from an EMBL/GenBank/DDBJ whole genome shotgun (WGS) entry which is preliminary data.</text>
</comment>
<dbReference type="InterPro" id="IPR052052">
    <property type="entry name" value="Polysaccharide_Lyase_9"/>
</dbReference>
<evidence type="ECO:0000256" key="2">
    <source>
        <dbReference type="ARBA" id="ARBA00004613"/>
    </source>
</evidence>
<dbReference type="PANTHER" id="PTHR40088:SF1">
    <property type="entry name" value="PECTATE LYASE PEL9"/>
    <property type="match status" value="1"/>
</dbReference>
<dbReference type="Pfam" id="PF00544">
    <property type="entry name" value="Pectate_lyase_4"/>
    <property type="match status" value="1"/>
</dbReference>
<dbReference type="Proteomes" id="UP001310387">
    <property type="component" value="Unassembled WGS sequence"/>
</dbReference>
<dbReference type="SUPFAM" id="SSF49785">
    <property type="entry name" value="Galactose-binding domain-like"/>
    <property type="match status" value="1"/>
</dbReference>
<name>A0ABU7Z425_9MICO</name>
<dbReference type="Gene3D" id="2.160.20.10">
    <property type="entry name" value="Single-stranded right-handed beta-helix, Pectin lyase-like"/>
    <property type="match status" value="2"/>
</dbReference>
<evidence type="ECO:0000256" key="8">
    <source>
        <dbReference type="ARBA" id="ARBA00038263"/>
    </source>
</evidence>
<evidence type="ECO:0000256" key="5">
    <source>
        <dbReference type="ARBA" id="ARBA00022729"/>
    </source>
</evidence>
<feature type="region of interest" description="Disordered" evidence="10">
    <location>
        <begin position="713"/>
        <end position="737"/>
    </location>
</feature>
<dbReference type="PANTHER" id="PTHR40088">
    <property type="entry name" value="PECTATE LYASE (EUROFUNG)"/>
    <property type="match status" value="1"/>
</dbReference>
<keyword evidence="9" id="KW-0624">Polysaccharide degradation</keyword>
<protein>
    <recommendedName>
        <fullName evidence="12">Pectate lyase domain-containing protein</fullName>
    </recommendedName>
</protein>